<dbReference type="PANTHER" id="PTHR21290:SF25">
    <property type="entry name" value="SPHINGOMYELIN SYNTHASE-RELATED PROTEIN 1"/>
    <property type="match status" value="1"/>
</dbReference>
<evidence type="ECO:0000313" key="12">
    <source>
        <dbReference type="RefSeq" id="XP_022087480.1"/>
    </source>
</evidence>
<gene>
    <name evidence="12" type="primary">LOC110977556</name>
</gene>
<comment type="similarity">
    <text evidence="2">Belongs to the sphingomyelin synthase family.</text>
</comment>
<evidence type="ECO:0000313" key="11">
    <source>
        <dbReference type="Proteomes" id="UP000694845"/>
    </source>
</evidence>
<dbReference type="GO" id="GO:0033188">
    <property type="term" value="F:sphingomyelin synthase activity"/>
    <property type="evidence" value="ECO:0007669"/>
    <property type="project" value="TreeGrafter"/>
</dbReference>
<feature type="transmembrane region" description="Helical" evidence="9">
    <location>
        <begin position="318"/>
        <end position="337"/>
    </location>
</feature>
<dbReference type="GO" id="GO:0005789">
    <property type="term" value="C:endoplasmic reticulum membrane"/>
    <property type="evidence" value="ECO:0007669"/>
    <property type="project" value="TreeGrafter"/>
</dbReference>
<dbReference type="GO" id="GO:0000139">
    <property type="term" value="C:Golgi membrane"/>
    <property type="evidence" value="ECO:0007669"/>
    <property type="project" value="TreeGrafter"/>
</dbReference>
<feature type="transmembrane region" description="Helical" evidence="9">
    <location>
        <begin position="255"/>
        <end position="276"/>
    </location>
</feature>
<keyword evidence="3" id="KW-0808">Transferase</keyword>
<dbReference type="CTD" id="142891"/>
<dbReference type="InterPro" id="IPR013761">
    <property type="entry name" value="SAM/pointed_sf"/>
</dbReference>
<dbReference type="GO" id="GO:0005886">
    <property type="term" value="C:plasma membrane"/>
    <property type="evidence" value="ECO:0007669"/>
    <property type="project" value="TreeGrafter"/>
</dbReference>
<dbReference type="Pfam" id="PF14360">
    <property type="entry name" value="PAP2_C"/>
    <property type="match status" value="1"/>
</dbReference>
<dbReference type="Pfam" id="PF00536">
    <property type="entry name" value="SAM_1"/>
    <property type="match status" value="1"/>
</dbReference>
<evidence type="ECO:0000256" key="8">
    <source>
        <dbReference type="ARBA" id="ARBA00023136"/>
    </source>
</evidence>
<name>A0A8B7Y570_ACAPL</name>
<feature type="domain" description="SAM" evidence="10">
    <location>
        <begin position="22"/>
        <end position="88"/>
    </location>
</feature>
<dbReference type="GO" id="GO:0047493">
    <property type="term" value="F:ceramide cholinephosphotransferase activity"/>
    <property type="evidence" value="ECO:0007669"/>
    <property type="project" value="TreeGrafter"/>
</dbReference>
<evidence type="ECO:0000256" key="2">
    <source>
        <dbReference type="ARBA" id="ARBA00005441"/>
    </source>
</evidence>
<dbReference type="AlphaFoldDB" id="A0A8B7Y570"/>
<evidence type="ECO:0000256" key="9">
    <source>
        <dbReference type="SAM" id="Phobius"/>
    </source>
</evidence>
<evidence type="ECO:0000256" key="6">
    <source>
        <dbReference type="ARBA" id="ARBA00022989"/>
    </source>
</evidence>
<accession>A0A8B7Y570</accession>
<evidence type="ECO:0000256" key="3">
    <source>
        <dbReference type="ARBA" id="ARBA00022679"/>
    </source>
</evidence>
<dbReference type="OMA" id="FSYFEAE"/>
<dbReference type="SUPFAM" id="SSF47769">
    <property type="entry name" value="SAM/Pointed domain"/>
    <property type="match status" value="1"/>
</dbReference>
<feature type="transmembrane region" description="Helical" evidence="9">
    <location>
        <begin position="221"/>
        <end position="243"/>
    </location>
</feature>
<organism evidence="11 12">
    <name type="scientific">Acanthaster planci</name>
    <name type="common">Crown-of-thorns starfish</name>
    <dbReference type="NCBI Taxonomy" id="133434"/>
    <lineage>
        <taxon>Eukaryota</taxon>
        <taxon>Metazoa</taxon>
        <taxon>Echinodermata</taxon>
        <taxon>Eleutherozoa</taxon>
        <taxon>Asterozoa</taxon>
        <taxon>Asteroidea</taxon>
        <taxon>Valvatacea</taxon>
        <taxon>Valvatida</taxon>
        <taxon>Acanthasteridae</taxon>
        <taxon>Acanthaster</taxon>
    </lineage>
</organism>
<keyword evidence="5" id="KW-0746">Sphingolipid metabolism</keyword>
<dbReference type="Proteomes" id="UP000694845">
    <property type="component" value="Unplaced"/>
</dbReference>
<dbReference type="GeneID" id="110977556"/>
<dbReference type="RefSeq" id="XP_022087480.1">
    <property type="nucleotide sequence ID" value="XM_022231788.1"/>
</dbReference>
<dbReference type="GO" id="GO:0046513">
    <property type="term" value="P:ceramide biosynthetic process"/>
    <property type="evidence" value="ECO:0007669"/>
    <property type="project" value="TreeGrafter"/>
</dbReference>
<dbReference type="PROSITE" id="PS50105">
    <property type="entry name" value="SAM_DOMAIN"/>
    <property type="match status" value="1"/>
</dbReference>
<evidence type="ECO:0000256" key="7">
    <source>
        <dbReference type="ARBA" id="ARBA00023098"/>
    </source>
</evidence>
<proteinExistence type="inferred from homology"/>
<dbReference type="PANTHER" id="PTHR21290">
    <property type="entry name" value="SPHINGOMYELIN SYNTHETASE"/>
    <property type="match status" value="1"/>
</dbReference>
<feature type="transmembrane region" description="Helical" evidence="9">
    <location>
        <begin position="174"/>
        <end position="195"/>
    </location>
</feature>
<evidence type="ECO:0000259" key="10">
    <source>
        <dbReference type="PROSITE" id="PS50105"/>
    </source>
</evidence>
<dbReference type="OrthoDB" id="422827at2759"/>
<keyword evidence="11" id="KW-1185">Reference proteome</keyword>
<dbReference type="InterPro" id="IPR001660">
    <property type="entry name" value="SAM"/>
</dbReference>
<feature type="transmembrane region" description="Helical" evidence="9">
    <location>
        <begin position="369"/>
        <end position="388"/>
    </location>
</feature>
<dbReference type="KEGG" id="aplc:110977556"/>
<keyword evidence="8 9" id="KW-0472">Membrane</keyword>
<evidence type="ECO:0000256" key="1">
    <source>
        <dbReference type="ARBA" id="ARBA00004141"/>
    </source>
</evidence>
<keyword evidence="4 9" id="KW-0812">Transmembrane</keyword>
<comment type="subcellular location">
    <subcellularLocation>
        <location evidence="1">Membrane</location>
        <topology evidence="1">Multi-pass membrane protein</topology>
    </subcellularLocation>
</comment>
<keyword evidence="7" id="KW-0443">Lipid metabolism</keyword>
<evidence type="ECO:0000256" key="4">
    <source>
        <dbReference type="ARBA" id="ARBA00022692"/>
    </source>
</evidence>
<dbReference type="InterPro" id="IPR045221">
    <property type="entry name" value="Sphingomyelin_synth-like"/>
</dbReference>
<evidence type="ECO:0000256" key="5">
    <source>
        <dbReference type="ARBA" id="ARBA00022919"/>
    </source>
</evidence>
<dbReference type="InterPro" id="IPR025749">
    <property type="entry name" value="Sphingomyelin_synth-like_dom"/>
</dbReference>
<dbReference type="Gene3D" id="1.10.150.50">
    <property type="entry name" value="Transcription Factor, Ets-1"/>
    <property type="match status" value="1"/>
</dbReference>
<sequence>MKYYRKRAIRVNLPNNKSVHHWTADDVSEFLFQNGMGQYSELLCQQNEIDGEVLLLLRDVDLRLPPISIPVLAHIKRLSSLIDHLQKRELELEGHGGLGNGRPKMYHYCADLYGQADFDPYVGGQDLGHISQQLDAFSFSDDDGDSFGFENSTPHRPPTQTATKPKFKPEVSKTVISFLYATMVGLLTAFVMTVAHDCVPDMTKFPPLPDIFLDNVPRIEWAFEACEACAVILGTILFIVVFLHKHRLILLRRFFALMGSCFLLRCITMFVTSLSVPGSHLQCSGKVYGSYWVKMHRAIEIMCGLGMSVTGVHTCGDYMFSGHTICLTMFNFFISEYTPRNMTLLHTASWVLNLFGAFFVLAAHEHYSIDVVIAFCITSRLFLYYHTLANTRALHQQRDQRARVWFPMFSYFEAEVDGVVPNEYQWPLSLPRLPTFVRRQKAEKIDSD</sequence>
<protein>
    <submittedName>
        <fullName evidence="12">Sphingomyelin synthase-related protein 1-like</fullName>
    </submittedName>
</protein>
<feature type="transmembrane region" description="Helical" evidence="9">
    <location>
        <begin position="344"/>
        <end position="363"/>
    </location>
</feature>
<keyword evidence="6 9" id="KW-1133">Transmembrane helix</keyword>
<reference evidence="12" key="1">
    <citation type="submission" date="2025-08" db="UniProtKB">
        <authorList>
            <consortium name="RefSeq"/>
        </authorList>
    </citation>
    <scope>IDENTIFICATION</scope>
</reference>